<dbReference type="PRINTS" id="PR00469">
    <property type="entry name" value="PNDRDTASEII"/>
</dbReference>
<protein>
    <submittedName>
        <fullName evidence="4">Thioredoxin reductase</fullName>
    </submittedName>
</protein>
<dbReference type="SUPFAM" id="SSF51905">
    <property type="entry name" value="FAD/NAD(P)-binding domain"/>
    <property type="match status" value="1"/>
</dbReference>
<dbReference type="Gene3D" id="3.50.50.60">
    <property type="entry name" value="FAD/NAD(P)-binding domain"/>
    <property type="match status" value="2"/>
</dbReference>
<keyword evidence="2" id="KW-0560">Oxidoreductase</keyword>
<evidence type="ECO:0000313" key="4">
    <source>
        <dbReference type="EMBL" id="KHS58045.1"/>
    </source>
</evidence>
<sequence>MIMRYDIAIVGSGPAGLSAAINAKIRNKNIILFGNENLSNKLEKAPEINNYLGFYEVSGEDLKNRFKDHIDSMGIEVSNNRITNIYAMGDYFALMSGENMFEATTVILATGVQYGKPIKGEEEYLGRGVGYCATCDAPLYREKTVAIIGYNEDAEEEANFLNEIASKTYFIPMYKHEGLMRGNNLDSNIEIINERPTEIKGEMLVNQVSFKNIAIDVDGVFVIKDSASPRTLVPGLEVDGSHVKVDINMNTNIAGCFACGDIAGKPYSYIKSAGQGQVAAINAVSYIDKLKIREKNNN</sequence>
<dbReference type="EMBL" id="JWHR01000053">
    <property type="protein sequence ID" value="KHS58045.1"/>
    <property type="molecule type" value="Genomic_DNA"/>
</dbReference>
<dbReference type="AlphaFoldDB" id="A0A0B3WTY4"/>
<name>A0A0B3WTY4_9FIRM</name>
<dbReference type="InterPro" id="IPR050097">
    <property type="entry name" value="Ferredoxin-NADP_redctase_2"/>
</dbReference>
<comment type="caution">
    <text evidence="4">The sequence shown here is derived from an EMBL/GenBank/DDBJ whole genome shotgun (WGS) entry which is preliminary data.</text>
</comment>
<dbReference type="GO" id="GO:0016491">
    <property type="term" value="F:oxidoreductase activity"/>
    <property type="evidence" value="ECO:0007669"/>
    <property type="project" value="UniProtKB-KW"/>
</dbReference>
<dbReference type="OrthoDB" id="9806179at2"/>
<dbReference type="InterPro" id="IPR023753">
    <property type="entry name" value="FAD/NAD-binding_dom"/>
</dbReference>
<feature type="domain" description="FAD/NAD(P)-binding" evidence="3">
    <location>
        <begin position="5"/>
        <end position="276"/>
    </location>
</feature>
<reference evidence="4 5" key="1">
    <citation type="submission" date="2014-12" db="EMBL/GenBank/DDBJ databases">
        <title>Draft genome sequence of Terrisporobacter sp. 08-306576, isolated from the blood culture of a bacteremia patient.</title>
        <authorList>
            <person name="Lund L.C."/>
            <person name="Sydenham T.V."/>
            <person name="Hogh S.V."/>
            <person name="Skov M.N."/>
            <person name="Kemp M."/>
            <person name="Justesen U.S."/>
        </authorList>
    </citation>
    <scope>NUCLEOTIDE SEQUENCE [LARGE SCALE GENOMIC DNA]</scope>
    <source>
        <strain evidence="4 5">08-306576</strain>
    </source>
</reference>
<organism evidence="4 5">
    <name type="scientific">Terrisporobacter othiniensis</name>
    <dbReference type="NCBI Taxonomy" id="1577792"/>
    <lineage>
        <taxon>Bacteria</taxon>
        <taxon>Bacillati</taxon>
        <taxon>Bacillota</taxon>
        <taxon>Clostridia</taxon>
        <taxon>Peptostreptococcales</taxon>
        <taxon>Peptostreptococcaceae</taxon>
        <taxon>Terrisporobacter</taxon>
    </lineage>
</organism>
<accession>A0A0B3WTY4</accession>
<evidence type="ECO:0000256" key="2">
    <source>
        <dbReference type="ARBA" id="ARBA00023002"/>
    </source>
</evidence>
<dbReference type="Pfam" id="PF07992">
    <property type="entry name" value="Pyr_redox_2"/>
    <property type="match status" value="1"/>
</dbReference>
<keyword evidence="5" id="KW-1185">Reference proteome</keyword>
<dbReference type="Proteomes" id="UP000031189">
    <property type="component" value="Unassembled WGS sequence"/>
</dbReference>
<keyword evidence="1" id="KW-0285">Flavoprotein</keyword>
<evidence type="ECO:0000259" key="3">
    <source>
        <dbReference type="Pfam" id="PF07992"/>
    </source>
</evidence>
<dbReference type="InterPro" id="IPR036188">
    <property type="entry name" value="FAD/NAD-bd_sf"/>
</dbReference>
<dbReference type="PANTHER" id="PTHR48105">
    <property type="entry name" value="THIOREDOXIN REDUCTASE 1-RELATED-RELATED"/>
    <property type="match status" value="1"/>
</dbReference>
<evidence type="ECO:0000256" key="1">
    <source>
        <dbReference type="ARBA" id="ARBA00022630"/>
    </source>
</evidence>
<dbReference type="PRINTS" id="PR00368">
    <property type="entry name" value="FADPNR"/>
</dbReference>
<evidence type="ECO:0000313" key="5">
    <source>
        <dbReference type="Proteomes" id="UP000031189"/>
    </source>
</evidence>
<proteinExistence type="predicted"/>
<gene>
    <name evidence="4" type="ORF">QX51_05025</name>
</gene>
<dbReference type="STRING" id="1577792.QX51_05025"/>